<name>A0A5J9SV75_9POAL</name>
<dbReference type="Proteomes" id="UP000324897">
    <property type="component" value="Unassembled WGS sequence"/>
</dbReference>
<dbReference type="GO" id="GO:0016747">
    <property type="term" value="F:acyltransferase activity, transferring groups other than amino-acyl groups"/>
    <property type="evidence" value="ECO:0007669"/>
    <property type="project" value="UniProtKB-ARBA"/>
</dbReference>
<sequence>MEGSTGGVQVVSRYVILTEPAILPDGLPETMNMTPWDLQYISVNYIQKGVLLPKPSTGGTHIVDDLASSFARALGIFYPLAGRLAVAEANDDVSGHRLVVSLCCNNKGAEFVHATAPEVSVRDITAPLYIPSVLQSFFPLNGLLCGDAILESCPVLAAQVTELADGVFVAMSLNHAVADGTTFWHFFNTWSEINRNSGRSYVLSTAPPVLERWFPDTCQVPITLPFSKLEDEIRRAEFPPVQECFFHFSAESVQNLKAKANDEMAGTATATISSLQAVLAHIWRAACRARGLSPQRETTCLQPVGCRRRVKGVPEEYYMGSAVALGVAKSTVGQILDMGLGWTAWQLNQAVTSFDEARTREMLMSWHQKPSILYLEASMEPADIIIAGSPRFDVYGNDFGWGRPVTARSGAGNKMDGVLTVYEGVTGRGSMAVEMCLSPDALAKLSGDREFQEMLSNA</sequence>
<keyword evidence="1" id="KW-0808">Transferase</keyword>
<dbReference type="AlphaFoldDB" id="A0A5J9SV75"/>
<dbReference type="Pfam" id="PF02458">
    <property type="entry name" value="Transferase"/>
    <property type="match status" value="1"/>
</dbReference>
<dbReference type="InterPro" id="IPR023213">
    <property type="entry name" value="CAT-like_dom_sf"/>
</dbReference>
<evidence type="ECO:0000313" key="3">
    <source>
        <dbReference type="Proteomes" id="UP000324897"/>
    </source>
</evidence>
<feature type="non-terminal residue" evidence="2">
    <location>
        <position position="1"/>
    </location>
</feature>
<dbReference type="OrthoDB" id="595207at2759"/>
<proteinExistence type="predicted"/>
<accession>A0A5J9SV75</accession>
<evidence type="ECO:0000256" key="1">
    <source>
        <dbReference type="ARBA" id="ARBA00022679"/>
    </source>
</evidence>
<keyword evidence="3" id="KW-1185">Reference proteome</keyword>
<dbReference type="PANTHER" id="PTHR31896:SF43">
    <property type="entry name" value="PROTEIN ENHANCED PSEUDOMONAS SUSCEPTIBILITY 1"/>
    <property type="match status" value="1"/>
</dbReference>
<dbReference type="EMBL" id="RWGY01000270">
    <property type="protein sequence ID" value="TVU02817.1"/>
    <property type="molecule type" value="Genomic_DNA"/>
</dbReference>
<dbReference type="InterPro" id="IPR051283">
    <property type="entry name" value="Sec_Metabolite_Acyltrans"/>
</dbReference>
<protein>
    <recommendedName>
        <fullName evidence="4">Acetyltransferase</fullName>
    </recommendedName>
</protein>
<organism evidence="2 3">
    <name type="scientific">Eragrostis curvula</name>
    <name type="common">weeping love grass</name>
    <dbReference type="NCBI Taxonomy" id="38414"/>
    <lineage>
        <taxon>Eukaryota</taxon>
        <taxon>Viridiplantae</taxon>
        <taxon>Streptophyta</taxon>
        <taxon>Embryophyta</taxon>
        <taxon>Tracheophyta</taxon>
        <taxon>Spermatophyta</taxon>
        <taxon>Magnoliopsida</taxon>
        <taxon>Liliopsida</taxon>
        <taxon>Poales</taxon>
        <taxon>Poaceae</taxon>
        <taxon>PACMAD clade</taxon>
        <taxon>Chloridoideae</taxon>
        <taxon>Eragrostideae</taxon>
        <taxon>Eragrostidinae</taxon>
        <taxon>Eragrostis</taxon>
    </lineage>
</organism>
<evidence type="ECO:0000313" key="2">
    <source>
        <dbReference type="EMBL" id="TVU02817.1"/>
    </source>
</evidence>
<reference evidence="2 3" key="1">
    <citation type="journal article" date="2019" name="Sci. Rep.">
        <title>A high-quality genome of Eragrostis curvula grass provides insights into Poaceae evolution and supports new strategies to enhance forage quality.</title>
        <authorList>
            <person name="Carballo J."/>
            <person name="Santos B.A.C.M."/>
            <person name="Zappacosta D."/>
            <person name="Garbus I."/>
            <person name="Selva J.P."/>
            <person name="Gallo C.A."/>
            <person name="Diaz A."/>
            <person name="Albertini E."/>
            <person name="Caccamo M."/>
            <person name="Echenique V."/>
        </authorList>
    </citation>
    <scope>NUCLEOTIDE SEQUENCE [LARGE SCALE GENOMIC DNA]</scope>
    <source>
        <strain evidence="3">cv. Victoria</strain>
        <tissue evidence="2">Leaf</tissue>
    </source>
</reference>
<gene>
    <name evidence="2" type="ORF">EJB05_51665</name>
</gene>
<dbReference type="Gene3D" id="3.30.559.10">
    <property type="entry name" value="Chloramphenicol acetyltransferase-like domain"/>
    <property type="match status" value="2"/>
</dbReference>
<comment type="caution">
    <text evidence="2">The sequence shown here is derived from an EMBL/GenBank/DDBJ whole genome shotgun (WGS) entry which is preliminary data.</text>
</comment>
<evidence type="ECO:0008006" key="4">
    <source>
        <dbReference type="Google" id="ProtNLM"/>
    </source>
</evidence>
<dbReference type="Gramene" id="TVU02817">
    <property type="protein sequence ID" value="TVU02817"/>
    <property type="gene ID" value="EJB05_51665"/>
</dbReference>
<dbReference type="PANTHER" id="PTHR31896">
    <property type="entry name" value="FAMILY REGULATORY PROTEIN, PUTATIVE (AFU_ORTHOLOGUE AFUA_3G14730)-RELATED"/>
    <property type="match status" value="1"/>
</dbReference>